<evidence type="ECO:0000256" key="3">
    <source>
        <dbReference type="ARBA" id="ARBA00022723"/>
    </source>
</evidence>
<keyword evidence="5" id="KW-0464">Manganese</keyword>
<keyword evidence="10" id="KW-1185">Reference proteome</keyword>
<dbReference type="RefSeq" id="WP_148473802.1">
    <property type="nucleotide sequence ID" value="NZ_JAOQJD010000011.1"/>
</dbReference>
<comment type="caution">
    <text evidence="9">The sequence shown here is derived from an EMBL/GenBank/DDBJ whole genome shotgun (WGS) entry which is preliminary data.</text>
</comment>
<accession>A0ABV1J701</accession>
<name>A0ABV1J701_9FIRM</name>
<dbReference type="SUPFAM" id="SSF56655">
    <property type="entry name" value="Carbohydrate phosphatase"/>
    <property type="match status" value="1"/>
</dbReference>
<dbReference type="Gene3D" id="3.30.540.10">
    <property type="entry name" value="Fructose-1,6-Bisphosphatase, subunit A, domain 1"/>
    <property type="match status" value="1"/>
</dbReference>
<keyword evidence="6 8" id="KW-0119">Carbohydrate metabolism</keyword>
<dbReference type="Pfam" id="PF03320">
    <property type="entry name" value="FBPase_glpX"/>
    <property type="match status" value="1"/>
</dbReference>
<keyword evidence="4 9" id="KW-0378">Hydrolase</keyword>
<gene>
    <name evidence="9" type="primary">glpX</name>
    <name evidence="9" type="ORF">AAA081_04605</name>
</gene>
<comment type="similarity">
    <text evidence="2 8">Belongs to the FBPase class 2 family.</text>
</comment>
<dbReference type="PANTHER" id="PTHR30447:SF0">
    <property type="entry name" value="FRUCTOSE-1,6-BISPHOSPHATASE 1 CLASS 2-RELATED"/>
    <property type="match status" value="1"/>
</dbReference>
<dbReference type="CDD" id="cd01516">
    <property type="entry name" value="FBPase_glpX"/>
    <property type="match status" value="1"/>
</dbReference>
<comment type="pathway">
    <text evidence="7">Carbohydrate biosynthesis.</text>
</comment>
<dbReference type="PANTHER" id="PTHR30447">
    <property type="entry name" value="FRUCTOSE-1,6-BISPHOSPHATASE CLASS 2"/>
    <property type="match status" value="1"/>
</dbReference>
<proteinExistence type="inferred from homology"/>
<evidence type="ECO:0000313" key="10">
    <source>
        <dbReference type="Proteomes" id="UP001481872"/>
    </source>
</evidence>
<sequence>MDRDLSLNLARVTEAAALSGARFLGKGDKNGADGAAVDAMRRMFDTVHIKGRVVIGEGEIDEAPMLYIGEEIGTGQRTDDAVDIAVDPIDGTTAIANGMNNAIAVVAVAPKGCLLHAPDVYMKKIAAGPKAKGVIRLDDTVENNIRRVSEAIGKLPEEMTVSVLDRPRHDELIKQIRATGARIKKIKDGDIVTAIYTCFEESGIDMIMGIGGAPEGVIAAAALKCLGGDLQGKLVTYDDAQRERVEKSKADPDKIYTIEDLVKGDDVIFAATGVSNGDLLKGVRYMKGNKATTQSLVLRLPSKTVRFIDSVHDLNHKPEYAK</sequence>
<dbReference type="Proteomes" id="UP001481872">
    <property type="component" value="Unassembled WGS sequence"/>
</dbReference>
<keyword evidence="3" id="KW-0479">Metal-binding</keyword>
<evidence type="ECO:0000256" key="6">
    <source>
        <dbReference type="ARBA" id="ARBA00023277"/>
    </source>
</evidence>
<evidence type="ECO:0000256" key="2">
    <source>
        <dbReference type="ARBA" id="ARBA00008989"/>
    </source>
</evidence>
<evidence type="ECO:0000256" key="1">
    <source>
        <dbReference type="ARBA" id="ARBA00001273"/>
    </source>
</evidence>
<dbReference type="GO" id="GO:0042132">
    <property type="term" value="F:fructose 1,6-bisphosphate 1-phosphatase activity"/>
    <property type="evidence" value="ECO:0007669"/>
    <property type="project" value="UniProtKB-EC"/>
</dbReference>
<dbReference type="NCBIfam" id="TIGR00330">
    <property type="entry name" value="glpX"/>
    <property type="match status" value="1"/>
</dbReference>
<reference evidence="9 10" key="1">
    <citation type="submission" date="2024-04" db="EMBL/GenBank/DDBJ databases">
        <title>Human intestinal bacterial collection.</title>
        <authorList>
            <person name="Pauvert C."/>
            <person name="Hitch T.C.A."/>
            <person name="Clavel T."/>
        </authorList>
    </citation>
    <scope>NUCLEOTIDE SEQUENCE [LARGE SCALE GENOMIC DNA]</scope>
    <source>
        <strain evidence="9 10">CLA-SR-H026</strain>
    </source>
</reference>
<comment type="catalytic activity">
    <reaction evidence="1">
        <text>beta-D-fructose 1,6-bisphosphate + H2O = beta-D-fructose 6-phosphate + phosphate</text>
        <dbReference type="Rhea" id="RHEA:11064"/>
        <dbReference type="ChEBI" id="CHEBI:15377"/>
        <dbReference type="ChEBI" id="CHEBI:32966"/>
        <dbReference type="ChEBI" id="CHEBI:43474"/>
        <dbReference type="ChEBI" id="CHEBI:57634"/>
        <dbReference type="EC" id="3.1.3.11"/>
    </reaction>
</comment>
<evidence type="ECO:0000256" key="4">
    <source>
        <dbReference type="ARBA" id="ARBA00022801"/>
    </source>
</evidence>
<dbReference type="PIRSF" id="PIRSF004532">
    <property type="entry name" value="GlpX"/>
    <property type="match status" value="1"/>
</dbReference>
<dbReference type="EMBL" id="JBBNPS010000009">
    <property type="protein sequence ID" value="MEQ3353582.1"/>
    <property type="molecule type" value="Genomic_DNA"/>
</dbReference>
<dbReference type="InterPro" id="IPR004464">
    <property type="entry name" value="FBPase_class-2/SBPase"/>
</dbReference>
<dbReference type="Gene3D" id="3.40.190.90">
    <property type="match status" value="1"/>
</dbReference>
<evidence type="ECO:0000256" key="8">
    <source>
        <dbReference type="PIRNR" id="PIRNR004532"/>
    </source>
</evidence>
<evidence type="ECO:0000256" key="5">
    <source>
        <dbReference type="ARBA" id="ARBA00023211"/>
    </source>
</evidence>
<evidence type="ECO:0000313" key="9">
    <source>
        <dbReference type="EMBL" id="MEQ3353582.1"/>
    </source>
</evidence>
<protein>
    <recommendedName>
        <fullName evidence="8">Fructose-1,6-bisphosphatase</fullName>
    </recommendedName>
</protein>
<evidence type="ECO:0000256" key="7">
    <source>
        <dbReference type="ARBA" id="ARBA00024331"/>
    </source>
</evidence>
<organism evidence="9 10">
    <name type="scientific">Aedoeadaptatus acetigenes</name>
    <dbReference type="NCBI Taxonomy" id="2981723"/>
    <lineage>
        <taxon>Bacteria</taxon>
        <taxon>Bacillati</taxon>
        <taxon>Bacillota</taxon>
        <taxon>Tissierellia</taxon>
        <taxon>Tissierellales</taxon>
        <taxon>Peptoniphilaceae</taxon>
        <taxon>Aedoeadaptatus</taxon>
    </lineage>
</organism>